<keyword evidence="1" id="KW-1015">Disulfide bond</keyword>
<accession>A0A7K6E4Z1</accession>
<evidence type="ECO:0000313" key="3">
    <source>
        <dbReference type="Proteomes" id="UP000575029"/>
    </source>
</evidence>
<reference evidence="2 3" key="1">
    <citation type="submission" date="2019-09" db="EMBL/GenBank/DDBJ databases">
        <title>Bird 10,000 Genomes (B10K) Project - Family phase.</title>
        <authorList>
            <person name="Zhang G."/>
        </authorList>
    </citation>
    <scope>NUCLEOTIDE SEQUENCE [LARGE SCALE GENOMIC DNA]</scope>
    <source>
        <strain evidence="2">B10K-DU-029-50</strain>
        <tissue evidence="2">Heart</tissue>
    </source>
</reference>
<evidence type="ECO:0000256" key="1">
    <source>
        <dbReference type="ARBA" id="ARBA00023157"/>
    </source>
</evidence>
<feature type="non-terminal residue" evidence="2">
    <location>
        <position position="1"/>
    </location>
</feature>
<gene>
    <name evidence="2" type="primary">Ervv2_2</name>
    <name evidence="2" type="ORF">GRAPIC_R15767</name>
</gene>
<dbReference type="PANTHER" id="PTHR10424:SF73">
    <property type="entry name" value="ENDOGENOUS RETROVIRUS GROUP FC1 ENV POLYPROTEIN-RELATED"/>
    <property type="match status" value="1"/>
</dbReference>
<proteinExistence type="predicted"/>
<dbReference type="SUPFAM" id="SSF58069">
    <property type="entry name" value="Virus ectodomain"/>
    <property type="match status" value="1"/>
</dbReference>
<protein>
    <submittedName>
        <fullName evidence="2">ERVV2 protein</fullName>
    </submittedName>
</protein>
<name>A0A7K6E4Z1_9PASS</name>
<comment type="caution">
    <text evidence="2">The sequence shown here is derived from an EMBL/GenBank/DDBJ whole genome shotgun (WGS) entry which is preliminary data.</text>
</comment>
<dbReference type="Proteomes" id="UP000575029">
    <property type="component" value="Unassembled WGS sequence"/>
</dbReference>
<dbReference type="EMBL" id="VZRM01002585">
    <property type="protein sequence ID" value="NWV34271.1"/>
    <property type="molecule type" value="Genomic_DNA"/>
</dbReference>
<feature type="non-terminal residue" evidence="2">
    <location>
        <position position="82"/>
    </location>
</feature>
<keyword evidence="3" id="KW-1185">Reference proteome</keyword>
<sequence>LGKNELERVSVSISVAKETLGNNTADAIATFQKKVSQLSEISLRKKMSVDTFLASQGGLCTVINTSPCMFVDQSGRISADVW</sequence>
<dbReference type="PANTHER" id="PTHR10424">
    <property type="entry name" value="VIRAL ENVELOPE PROTEIN"/>
    <property type="match status" value="1"/>
</dbReference>
<dbReference type="AlphaFoldDB" id="A0A7K6E4Z1"/>
<evidence type="ECO:0000313" key="2">
    <source>
        <dbReference type="EMBL" id="NWV34271.1"/>
    </source>
</evidence>
<dbReference type="Gene3D" id="1.10.287.210">
    <property type="match status" value="1"/>
</dbReference>
<organism evidence="2 3">
    <name type="scientific">Grantiella picta</name>
    <dbReference type="NCBI Taxonomy" id="266360"/>
    <lineage>
        <taxon>Eukaryota</taxon>
        <taxon>Metazoa</taxon>
        <taxon>Chordata</taxon>
        <taxon>Craniata</taxon>
        <taxon>Vertebrata</taxon>
        <taxon>Euteleostomi</taxon>
        <taxon>Archelosauria</taxon>
        <taxon>Archosauria</taxon>
        <taxon>Dinosauria</taxon>
        <taxon>Saurischia</taxon>
        <taxon>Theropoda</taxon>
        <taxon>Coelurosauria</taxon>
        <taxon>Aves</taxon>
        <taxon>Neognathae</taxon>
        <taxon>Neoaves</taxon>
        <taxon>Telluraves</taxon>
        <taxon>Australaves</taxon>
        <taxon>Passeriformes</taxon>
        <taxon>Meliphagoidea</taxon>
        <taxon>Meliphagidae</taxon>
        <taxon>Grantiella</taxon>
    </lineage>
</organism>
<dbReference type="InterPro" id="IPR018154">
    <property type="entry name" value="TLV/ENV_coat_polyprotein"/>
</dbReference>